<sequence length="162" mass="17818">DIRILRSPAGKRFSFNFTAKDLSSISFAHHRLSKVSEEKAEQQHKVTARGHQELSAQTMACNCSSTAEEIIIRSSSQTDTTDSRLQSLSEDAEARTEHSCDHCVSTQLNSLSVAESSVTDTTNKKPHADVVVNSDVLTSSPDSWRSKDNSRDSLDSQTLTAY</sequence>
<feature type="region of interest" description="Disordered" evidence="1">
    <location>
        <begin position="72"/>
        <end position="93"/>
    </location>
</feature>
<gene>
    <name evidence="2" type="primary">ORF28697</name>
</gene>
<accession>A0A0B6YM58</accession>
<organism evidence="2">
    <name type="scientific">Arion vulgaris</name>
    <dbReference type="NCBI Taxonomy" id="1028688"/>
    <lineage>
        <taxon>Eukaryota</taxon>
        <taxon>Metazoa</taxon>
        <taxon>Spiralia</taxon>
        <taxon>Lophotrochozoa</taxon>
        <taxon>Mollusca</taxon>
        <taxon>Gastropoda</taxon>
        <taxon>Heterobranchia</taxon>
        <taxon>Euthyneura</taxon>
        <taxon>Panpulmonata</taxon>
        <taxon>Eupulmonata</taxon>
        <taxon>Stylommatophora</taxon>
        <taxon>Helicina</taxon>
        <taxon>Arionoidea</taxon>
        <taxon>Arionidae</taxon>
        <taxon>Arion</taxon>
    </lineage>
</organism>
<evidence type="ECO:0000313" key="2">
    <source>
        <dbReference type="EMBL" id="CEK56861.1"/>
    </source>
</evidence>
<proteinExistence type="predicted"/>
<dbReference type="EMBL" id="HACG01009996">
    <property type="protein sequence ID" value="CEK56861.1"/>
    <property type="molecule type" value="Transcribed_RNA"/>
</dbReference>
<dbReference type="AlphaFoldDB" id="A0A0B6YM58"/>
<reference evidence="2" key="1">
    <citation type="submission" date="2014-12" db="EMBL/GenBank/DDBJ databases">
        <title>Insight into the proteome of Arion vulgaris.</title>
        <authorList>
            <person name="Aradska J."/>
            <person name="Bulat T."/>
            <person name="Smidak R."/>
            <person name="Sarate P."/>
            <person name="Gangsoo J."/>
            <person name="Sialana F."/>
            <person name="Bilban M."/>
            <person name="Lubec G."/>
        </authorList>
    </citation>
    <scope>NUCLEOTIDE SEQUENCE</scope>
    <source>
        <tissue evidence="2">Skin</tissue>
    </source>
</reference>
<feature type="region of interest" description="Disordered" evidence="1">
    <location>
        <begin position="120"/>
        <end position="162"/>
    </location>
</feature>
<feature type="compositionally biased region" description="Basic and acidic residues" evidence="1">
    <location>
        <begin position="144"/>
        <end position="154"/>
    </location>
</feature>
<name>A0A0B6YM58_9EUPU</name>
<evidence type="ECO:0000256" key="1">
    <source>
        <dbReference type="SAM" id="MobiDB-lite"/>
    </source>
</evidence>
<protein>
    <submittedName>
        <fullName evidence="2">Uncharacterized protein</fullName>
    </submittedName>
</protein>
<feature type="compositionally biased region" description="Low complexity" evidence="1">
    <location>
        <begin position="72"/>
        <end position="87"/>
    </location>
</feature>
<feature type="non-terminal residue" evidence="2">
    <location>
        <position position="1"/>
    </location>
</feature>